<evidence type="ECO:0000256" key="1">
    <source>
        <dbReference type="SAM" id="MobiDB-lite"/>
    </source>
</evidence>
<feature type="compositionally biased region" description="Polar residues" evidence="1">
    <location>
        <begin position="15"/>
        <end position="34"/>
    </location>
</feature>
<gene>
    <name evidence="2" type="ORF">BRAFLDRAFT_77357</name>
</gene>
<feature type="region of interest" description="Disordered" evidence="1">
    <location>
        <begin position="197"/>
        <end position="256"/>
    </location>
</feature>
<feature type="compositionally biased region" description="Polar residues" evidence="1">
    <location>
        <begin position="235"/>
        <end position="249"/>
    </location>
</feature>
<feature type="compositionally biased region" description="Polar residues" evidence="1">
    <location>
        <begin position="62"/>
        <end position="96"/>
    </location>
</feature>
<feature type="region of interest" description="Disordered" evidence="1">
    <location>
        <begin position="145"/>
        <end position="170"/>
    </location>
</feature>
<dbReference type="AlphaFoldDB" id="C3Z153"/>
<protein>
    <submittedName>
        <fullName evidence="2">Uncharacterized protein</fullName>
    </submittedName>
</protein>
<organism>
    <name type="scientific">Branchiostoma floridae</name>
    <name type="common">Florida lancelet</name>
    <name type="synonym">Amphioxus</name>
    <dbReference type="NCBI Taxonomy" id="7739"/>
    <lineage>
        <taxon>Eukaryota</taxon>
        <taxon>Metazoa</taxon>
        <taxon>Chordata</taxon>
        <taxon>Cephalochordata</taxon>
        <taxon>Leptocardii</taxon>
        <taxon>Amphioxiformes</taxon>
        <taxon>Branchiostomatidae</taxon>
        <taxon>Branchiostoma</taxon>
    </lineage>
</organism>
<name>C3Z153_BRAFL</name>
<feature type="compositionally biased region" description="Low complexity" evidence="1">
    <location>
        <begin position="277"/>
        <end position="293"/>
    </location>
</feature>
<proteinExistence type="predicted"/>
<dbReference type="InParanoid" id="C3Z153"/>
<feature type="region of interest" description="Disordered" evidence="1">
    <location>
        <begin position="277"/>
        <end position="309"/>
    </location>
</feature>
<dbReference type="EMBL" id="GG666571">
    <property type="protein sequence ID" value="EEN53752.1"/>
    <property type="molecule type" value="Genomic_DNA"/>
</dbReference>
<feature type="region of interest" description="Disordered" evidence="1">
    <location>
        <begin position="1"/>
        <end position="109"/>
    </location>
</feature>
<sequence>MPKTRNPNPMYAESALNTGPTEPTTSKNTTSQCLKNVRDPNPMYTQNAKNNERPYPQDYEKLSTTSKQPTQDQNTRPSPTPQSSDNPCLQPYANTQLKDDDITTNTSSSHGDACLQLCTEFEVAQKDDGYDEDDAILRQYEARPYEEDDDDIGPGVSSESNTATKNGHTADIDYDSADCEPYAVTYTCENSTYMTAPESSLEKTKQSKECSTNQKEARNDSYNDTNIGREWLTGNVKTSMSGKTNGNKNTHQHSQHRLNMKAFDPNTIYAADCESSISDAGTSSSISDDSNTSTRHHPQSVSHPDPKDLFNAMRPNPTYVHNVHGNFVCGNILFQSFIACSVRHTPMTHILT</sequence>
<evidence type="ECO:0000313" key="2">
    <source>
        <dbReference type="EMBL" id="EEN53752.1"/>
    </source>
</evidence>
<feature type="compositionally biased region" description="Polar residues" evidence="1">
    <location>
        <begin position="157"/>
        <end position="167"/>
    </location>
</feature>
<reference evidence="2" key="1">
    <citation type="journal article" date="2008" name="Nature">
        <title>The amphioxus genome and the evolution of the chordate karyotype.</title>
        <authorList>
            <consortium name="US DOE Joint Genome Institute (JGI-PGF)"/>
            <person name="Putnam N.H."/>
            <person name="Butts T."/>
            <person name="Ferrier D.E.K."/>
            <person name="Furlong R.F."/>
            <person name="Hellsten U."/>
            <person name="Kawashima T."/>
            <person name="Robinson-Rechavi M."/>
            <person name="Shoguchi E."/>
            <person name="Terry A."/>
            <person name="Yu J.-K."/>
            <person name="Benito-Gutierrez E.L."/>
            <person name="Dubchak I."/>
            <person name="Garcia-Fernandez J."/>
            <person name="Gibson-Brown J.J."/>
            <person name="Grigoriev I.V."/>
            <person name="Horton A.C."/>
            <person name="de Jong P.J."/>
            <person name="Jurka J."/>
            <person name="Kapitonov V.V."/>
            <person name="Kohara Y."/>
            <person name="Kuroki Y."/>
            <person name="Lindquist E."/>
            <person name="Lucas S."/>
            <person name="Osoegawa K."/>
            <person name="Pennacchio L.A."/>
            <person name="Salamov A.A."/>
            <person name="Satou Y."/>
            <person name="Sauka-Spengler T."/>
            <person name="Schmutz J."/>
            <person name="Shin-I T."/>
            <person name="Toyoda A."/>
            <person name="Bronner-Fraser M."/>
            <person name="Fujiyama A."/>
            <person name="Holland L.Z."/>
            <person name="Holland P.W.H."/>
            <person name="Satoh N."/>
            <person name="Rokhsar D.S."/>
        </authorList>
    </citation>
    <scope>NUCLEOTIDE SEQUENCE [LARGE SCALE GENOMIC DNA]</scope>
    <source>
        <strain evidence="2">S238N-H82</strain>
        <tissue evidence="2">Testes</tissue>
    </source>
</reference>
<accession>C3Z153</accession>